<keyword evidence="1" id="KW-1133">Transmembrane helix</keyword>
<keyword evidence="1" id="KW-0472">Membrane</keyword>
<organism evidence="2 3">
    <name type="scientific">Roseomonas acroporae</name>
    <dbReference type="NCBI Taxonomy" id="2937791"/>
    <lineage>
        <taxon>Bacteria</taxon>
        <taxon>Pseudomonadati</taxon>
        <taxon>Pseudomonadota</taxon>
        <taxon>Alphaproteobacteria</taxon>
        <taxon>Acetobacterales</taxon>
        <taxon>Roseomonadaceae</taxon>
        <taxon>Roseomonas</taxon>
    </lineage>
</organism>
<gene>
    <name evidence="2" type="ORF">M0638_04620</name>
</gene>
<evidence type="ECO:0000313" key="3">
    <source>
        <dbReference type="Proteomes" id="UP001139516"/>
    </source>
</evidence>
<protein>
    <submittedName>
        <fullName evidence="2">Uncharacterized protein</fullName>
    </submittedName>
</protein>
<comment type="caution">
    <text evidence="2">The sequence shown here is derived from an EMBL/GenBank/DDBJ whole genome shotgun (WGS) entry which is preliminary data.</text>
</comment>
<accession>A0A9X1Y7I7</accession>
<keyword evidence="3" id="KW-1185">Reference proteome</keyword>
<dbReference type="AlphaFoldDB" id="A0A9X1Y7I7"/>
<dbReference type="RefSeq" id="WP_248665788.1">
    <property type="nucleotide sequence ID" value="NZ_JALPRX010000015.1"/>
</dbReference>
<evidence type="ECO:0000256" key="1">
    <source>
        <dbReference type="SAM" id="Phobius"/>
    </source>
</evidence>
<feature type="transmembrane region" description="Helical" evidence="1">
    <location>
        <begin position="40"/>
        <end position="60"/>
    </location>
</feature>
<reference evidence="2" key="1">
    <citation type="submission" date="2022-04" db="EMBL/GenBank/DDBJ databases">
        <title>Roseomonas acroporae sp. nov., isolated from coral Acropora digitifera.</title>
        <authorList>
            <person name="Sun H."/>
        </authorList>
    </citation>
    <scope>NUCLEOTIDE SEQUENCE</scope>
    <source>
        <strain evidence="2">NAR14</strain>
    </source>
</reference>
<dbReference type="EMBL" id="JALPRX010000015">
    <property type="protein sequence ID" value="MCK8783665.1"/>
    <property type="molecule type" value="Genomic_DNA"/>
</dbReference>
<sequence length="82" mass="8753">MLKVAALAFLPAAAVLFGIMAVPLAMMPAIHDSFSQGATLYYGAAALSFILAVPVSWYVARRMLSRRERALLDAGAGRGRKD</sequence>
<dbReference type="Proteomes" id="UP001139516">
    <property type="component" value="Unassembled WGS sequence"/>
</dbReference>
<proteinExistence type="predicted"/>
<name>A0A9X1Y7I7_9PROT</name>
<keyword evidence="1" id="KW-0812">Transmembrane</keyword>
<evidence type="ECO:0000313" key="2">
    <source>
        <dbReference type="EMBL" id="MCK8783665.1"/>
    </source>
</evidence>